<dbReference type="AlphaFoldDB" id="A0A2N4UJJ8"/>
<dbReference type="EMBL" id="PDNV01000002">
    <property type="protein sequence ID" value="PLC55204.1"/>
    <property type="molecule type" value="Genomic_DNA"/>
</dbReference>
<dbReference type="PANTHER" id="PTHR42707:SF3">
    <property type="entry name" value="ACYL-COA DEHYDROGENASE AIDB-RELATED"/>
    <property type="match status" value="1"/>
</dbReference>
<evidence type="ECO:0000259" key="5">
    <source>
        <dbReference type="Pfam" id="PF00441"/>
    </source>
</evidence>
<evidence type="ECO:0000313" key="8">
    <source>
        <dbReference type="EMBL" id="PLC55204.1"/>
    </source>
</evidence>
<dbReference type="InterPro" id="IPR009100">
    <property type="entry name" value="AcylCoA_DH/oxidase_NM_dom_sf"/>
</dbReference>
<dbReference type="Pfam" id="PF02770">
    <property type="entry name" value="Acyl-CoA_dh_M"/>
    <property type="match status" value="1"/>
</dbReference>
<evidence type="ECO:0000256" key="2">
    <source>
        <dbReference type="ARBA" id="ARBA00009347"/>
    </source>
</evidence>
<dbReference type="InterPro" id="IPR009075">
    <property type="entry name" value="AcylCo_DH/oxidase_C"/>
</dbReference>
<sequence>MSTTTHEVTNQVPDLVDCNLYGSDIALREGVRREGAQWHDAALARYGAQLGGKDIIALAHEVNRCKPELEAYDRQGHRVDGIRFHPGWHQFMRMAFQQGMHCSAWSAPQVGGHVARAAAFLMHGQIEAGSLCPTTMTSAAIPVLQQETWFDSIAGRLYSRDYDERDLPLSEKRAMMIGMGMTEKQGGSDLRSNTTEAFPVDGGGRGGAYRLIGHKWFFSSPTSDAHLVLARHDDVFSCFYVPRWLEDGARNTVHFQRIKNKMGNSSNASVEVEFNEARGVMVGEAGRGIATLVEMASYTRLDCVLGSTALLRQAVVQALHHARHRLAFGRPLIQHAVMQSVLMDLALESEAATALSLRLARAFDSPDHLLDHAYRRILTPAAKFWICKRGIEAAGECMEVWGGNGYIEDGPMPRLFREAPVNSIWEGSGNVMCLDVLRGLKRHPDQAQALMKSIQDDCADEPFLKDRSQALIAVLSSPEPTLEAAARYVAQELVLLTQANLLRRHAPSVLADAFVQSRFGGTGGRVYGVTATPFALHGVLERAWPE</sequence>
<protein>
    <submittedName>
        <fullName evidence="8">Isovaleryl-CoA dehydrogenase</fullName>
    </submittedName>
</protein>
<evidence type="ECO:0000259" key="6">
    <source>
        <dbReference type="Pfam" id="PF02770"/>
    </source>
</evidence>
<evidence type="ECO:0000256" key="3">
    <source>
        <dbReference type="ARBA" id="ARBA00022630"/>
    </source>
</evidence>
<dbReference type="InterPro" id="IPR006091">
    <property type="entry name" value="Acyl-CoA_Oxase/DH_mid-dom"/>
</dbReference>
<evidence type="ECO:0000256" key="4">
    <source>
        <dbReference type="ARBA" id="ARBA00022827"/>
    </source>
</evidence>
<dbReference type="PROSITE" id="PS00073">
    <property type="entry name" value="ACYL_COA_DH_2"/>
    <property type="match status" value="1"/>
</dbReference>
<name>A0A2N4UJJ8_9BURK</name>
<dbReference type="Gene3D" id="2.40.110.20">
    <property type="match status" value="1"/>
</dbReference>
<reference evidence="8 9" key="1">
    <citation type="submission" date="2017-10" db="EMBL/GenBank/DDBJ databases">
        <title>Two draft genome sequences of Pusillimonas sp. strains isolated from a nitrate- and radionuclide-contaminated groundwater in Russia.</title>
        <authorList>
            <person name="Grouzdev D.S."/>
            <person name="Tourova T.P."/>
            <person name="Goeva M.A."/>
            <person name="Babich T.L."/>
            <person name="Sokolova D.S."/>
            <person name="Abdullin R."/>
            <person name="Poltaraus A.B."/>
            <person name="Toshchakov S.V."/>
            <person name="Nazina T.N."/>
        </authorList>
    </citation>
    <scope>NUCLEOTIDE SEQUENCE [LARGE SCALE GENOMIC DNA]</scope>
    <source>
        <strain evidence="8 9">JR1/69-2-13</strain>
    </source>
</reference>
<dbReference type="RefSeq" id="WP_102068528.1">
    <property type="nucleotide sequence ID" value="NZ_PDNV01000002.1"/>
</dbReference>
<dbReference type="SUPFAM" id="SSF47203">
    <property type="entry name" value="Acyl-CoA dehydrogenase C-terminal domain-like"/>
    <property type="match status" value="1"/>
</dbReference>
<keyword evidence="3" id="KW-0285">Flavoprotein</keyword>
<feature type="domain" description="Acyl-CoA oxidase/dehydrogenase middle" evidence="6">
    <location>
        <begin position="179"/>
        <end position="276"/>
    </location>
</feature>
<dbReference type="InterPro" id="IPR041504">
    <property type="entry name" value="AidB_N"/>
</dbReference>
<dbReference type="InterPro" id="IPR052904">
    <property type="entry name" value="Acyl-CoA_dehydrogenase-like"/>
</dbReference>
<evidence type="ECO:0000313" key="9">
    <source>
        <dbReference type="Proteomes" id="UP000234328"/>
    </source>
</evidence>
<dbReference type="Gene3D" id="6.10.250.600">
    <property type="match status" value="1"/>
</dbReference>
<gene>
    <name evidence="8" type="ORF">CR155_03055</name>
</gene>
<dbReference type="InterPro" id="IPR036250">
    <property type="entry name" value="AcylCo_DH-like_C"/>
</dbReference>
<feature type="domain" description="Acyl-CoA dehydrogenase/oxidase C-terminal" evidence="5">
    <location>
        <begin position="286"/>
        <end position="440"/>
    </location>
</feature>
<dbReference type="OrthoDB" id="9771038at2"/>
<dbReference type="InterPro" id="IPR006089">
    <property type="entry name" value="Acyl-CoA_DH_CS"/>
</dbReference>
<dbReference type="Gene3D" id="1.20.140.10">
    <property type="entry name" value="Butyryl-CoA Dehydrogenase, subunit A, domain 3"/>
    <property type="match status" value="1"/>
</dbReference>
<dbReference type="NCBIfam" id="NF008594">
    <property type="entry name" value="PRK11561.1"/>
    <property type="match status" value="1"/>
</dbReference>
<dbReference type="GO" id="GO:0003995">
    <property type="term" value="F:acyl-CoA dehydrogenase activity"/>
    <property type="evidence" value="ECO:0007669"/>
    <property type="project" value="InterPro"/>
</dbReference>
<dbReference type="SUPFAM" id="SSF56645">
    <property type="entry name" value="Acyl-CoA dehydrogenase NM domain-like"/>
    <property type="match status" value="1"/>
</dbReference>
<comment type="similarity">
    <text evidence="2">Belongs to the acyl-CoA dehydrogenase family.</text>
</comment>
<keyword evidence="4" id="KW-0274">FAD</keyword>
<evidence type="ECO:0000256" key="1">
    <source>
        <dbReference type="ARBA" id="ARBA00001974"/>
    </source>
</evidence>
<keyword evidence="9" id="KW-1185">Reference proteome</keyword>
<dbReference type="Pfam" id="PF18158">
    <property type="entry name" value="AidB_N"/>
    <property type="match status" value="1"/>
</dbReference>
<comment type="caution">
    <text evidence="8">The sequence shown here is derived from an EMBL/GenBank/DDBJ whole genome shotgun (WGS) entry which is preliminary data.</text>
</comment>
<evidence type="ECO:0000259" key="7">
    <source>
        <dbReference type="Pfam" id="PF18158"/>
    </source>
</evidence>
<dbReference type="Pfam" id="PF00441">
    <property type="entry name" value="Acyl-CoA_dh_1"/>
    <property type="match status" value="1"/>
</dbReference>
<dbReference type="PANTHER" id="PTHR42707">
    <property type="entry name" value="ACYL-COA DEHYDROGENASE"/>
    <property type="match status" value="1"/>
</dbReference>
<organism evidence="8 9">
    <name type="scientific">Pollutimonas nitritireducens</name>
    <dbReference type="NCBI Taxonomy" id="2045209"/>
    <lineage>
        <taxon>Bacteria</taxon>
        <taxon>Pseudomonadati</taxon>
        <taxon>Pseudomonadota</taxon>
        <taxon>Betaproteobacteria</taxon>
        <taxon>Burkholderiales</taxon>
        <taxon>Alcaligenaceae</taxon>
        <taxon>Pollutimonas</taxon>
    </lineage>
</organism>
<accession>A0A2N4UJJ8</accession>
<comment type="cofactor">
    <cofactor evidence="1">
        <name>FAD</name>
        <dbReference type="ChEBI" id="CHEBI:57692"/>
    </cofactor>
</comment>
<feature type="domain" description="Adaptive response protein AidB N-terminal" evidence="7">
    <location>
        <begin position="10"/>
        <end position="164"/>
    </location>
</feature>
<dbReference type="Proteomes" id="UP000234328">
    <property type="component" value="Unassembled WGS sequence"/>
</dbReference>
<proteinExistence type="inferred from homology"/>